<protein>
    <submittedName>
        <fullName evidence="1">Uncharacterized protein</fullName>
    </submittedName>
</protein>
<sequence length="60" mass="6977">MTSTIYNLRVVKQGAWPRVTRFLSVVSHEWNEKTRVLTITQRSGKVTILNYPQAIQMESL</sequence>
<evidence type="ECO:0000313" key="1">
    <source>
        <dbReference type="EMBL" id="CAB4190301.1"/>
    </source>
</evidence>
<proteinExistence type="predicted"/>
<name>A0A6J5R9Z3_9CAUD</name>
<dbReference type="EMBL" id="LR797148">
    <property type="protein sequence ID" value="CAB4190301.1"/>
    <property type="molecule type" value="Genomic_DNA"/>
</dbReference>
<organism evidence="1">
    <name type="scientific">uncultured Caudovirales phage</name>
    <dbReference type="NCBI Taxonomy" id="2100421"/>
    <lineage>
        <taxon>Viruses</taxon>
        <taxon>Duplodnaviria</taxon>
        <taxon>Heunggongvirae</taxon>
        <taxon>Uroviricota</taxon>
        <taxon>Caudoviricetes</taxon>
        <taxon>Peduoviridae</taxon>
        <taxon>Maltschvirus</taxon>
        <taxon>Maltschvirus maltsch</taxon>
    </lineage>
</organism>
<gene>
    <name evidence="1" type="ORF">UFOVP1196_48</name>
</gene>
<accession>A0A6J5R9Z3</accession>
<reference evidence="1" key="1">
    <citation type="submission" date="2020-05" db="EMBL/GenBank/DDBJ databases">
        <authorList>
            <person name="Chiriac C."/>
            <person name="Salcher M."/>
            <person name="Ghai R."/>
            <person name="Kavagutti S V."/>
        </authorList>
    </citation>
    <scope>NUCLEOTIDE SEQUENCE</scope>
</reference>